<dbReference type="InterPro" id="IPR004089">
    <property type="entry name" value="MCPsignal_dom"/>
</dbReference>
<evidence type="ECO:0000256" key="2">
    <source>
        <dbReference type="ARBA" id="ARBA00029447"/>
    </source>
</evidence>
<comment type="similarity">
    <text evidence="2">Belongs to the methyl-accepting chemotaxis (MCP) protein family.</text>
</comment>
<dbReference type="GO" id="GO:0005886">
    <property type="term" value="C:plasma membrane"/>
    <property type="evidence" value="ECO:0007669"/>
    <property type="project" value="TreeGrafter"/>
</dbReference>
<feature type="compositionally biased region" description="Polar residues" evidence="5">
    <location>
        <begin position="626"/>
        <end position="636"/>
    </location>
</feature>
<evidence type="ECO:0000313" key="10">
    <source>
        <dbReference type="Proteomes" id="UP000073923"/>
    </source>
</evidence>
<evidence type="ECO:0000259" key="8">
    <source>
        <dbReference type="PROSITE" id="PS50885"/>
    </source>
</evidence>
<dbReference type="Pfam" id="PF00672">
    <property type="entry name" value="HAMP"/>
    <property type="match status" value="1"/>
</dbReference>
<dbReference type="InterPro" id="IPR003660">
    <property type="entry name" value="HAMP_dom"/>
</dbReference>
<dbReference type="SUPFAM" id="SSF58104">
    <property type="entry name" value="Methyl-accepting chemotaxis protein (MCP) signaling domain"/>
    <property type="match status" value="1"/>
</dbReference>
<accession>A0A147IQN6</accession>
<keyword evidence="1" id="KW-0145">Chemotaxis</keyword>
<evidence type="ECO:0000256" key="3">
    <source>
        <dbReference type="PROSITE-ProRule" id="PRU00284"/>
    </source>
</evidence>
<feature type="compositionally biased region" description="Low complexity" evidence="5">
    <location>
        <begin position="605"/>
        <end position="625"/>
    </location>
</feature>
<evidence type="ECO:0000256" key="5">
    <source>
        <dbReference type="SAM" id="MobiDB-lite"/>
    </source>
</evidence>
<dbReference type="GO" id="GO:0004888">
    <property type="term" value="F:transmembrane signaling receptor activity"/>
    <property type="evidence" value="ECO:0007669"/>
    <property type="project" value="TreeGrafter"/>
</dbReference>
<name>A0A147IQN6_9SPHN</name>
<dbReference type="EMBL" id="LDTF01000062">
    <property type="protein sequence ID" value="KTT97489.1"/>
    <property type="molecule type" value="Genomic_DNA"/>
</dbReference>
<feature type="coiled-coil region" evidence="4">
    <location>
        <begin position="552"/>
        <end position="590"/>
    </location>
</feature>
<keyword evidence="4" id="KW-0175">Coiled coil</keyword>
<keyword evidence="6" id="KW-0812">Transmembrane</keyword>
<dbReference type="SMART" id="SM00283">
    <property type="entry name" value="MA"/>
    <property type="match status" value="1"/>
</dbReference>
<dbReference type="Gene3D" id="1.10.287.950">
    <property type="entry name" value="Methyl-accepting chemotaxis protein"/>
    <property type="match status" value="1"/>
</dbReference>
<feature type="transmembrane region" description="Helical" evidence="6">
    <location>
        <begin position="170"/>
        <end position="190"/>
    </location>
</feature>
<organism evidence="9 10">
    <name type="scientific">Sphingomonas yabuuchiae</name>
    <dbReference type="NCBI Taxonomy" id="172044"/>
    <lineage>
        <taxon>Bacteria</taxon>
        <taxon>Pseudomonadati</taxon>
        <taxon>Pseudomonadota</taxon>
        <taxon>Alphaproteobacteria</taxon>
        <taxon>Sphingomonadales</taxon>
        <taxon>Sphingomonadaceae</taxon>
        <taxon>Sphingomonas</taxon>
    </lineage>
</organism>
<dbReference type="CDD" id="cd06225">
    <property type="entry name" value="HAMP"/>
    <property type="match status" value="1"/>
</dbReference>
<dbReference type="PATRIC" id="fig|172044.3.peg.2305"/>
<evidence type="ECO:0000259" key="7">
    <source>
        <dbReference type="PROSITE" id="PS50111"/>
    </source>
</evidence>
<dbReference type="Gene3D" id="6.10.340.10">
    <property type="match status" value="1"/>
</dbReference>
<dbReference type="PROSITE" id="PS50111">
    <property type="entry name" value="CHEMOTAXIS_TRANSDUC_2"/>
    <property type="match status" value="1"/>
</dbReference>
<dbReference type="InterPro" id="IPR024478">
    <property type="entry name" value="HlyB_4HB_MCP"/>
</dbReference>
<gene>
    <name evidence="9" type="ORF">NS355_11545</name>
</gene>
<evidence type="ECO:0000256" key="1">
    <source>
        <dbReference type="ARBA" id="ARBA00022500"/>
    </source>
</evidence>
<protein>
    <recommendedName>
        <fullName evidence="11">Chemotaxis protein</fullName>
    </recommendedName>
</protein>
<evidence type="ECO:0000256" key="6">
    <source>
        <dbReference type="SAM" id="Phobius"/>
    </source>
</evidence>
<dbReference type="PANTHER" id="PTHR43531:SF11">
    <property type="entry name" value="METHYL-ACCEPTING CHEMOTAXIS PROTEIN 3"/>
    <property type="match status" value="1"/>
</dbReference>
<feature type="domain" description="HAMP" evidence="8">
    <location>
        <begin position="192"/>
        <end position="244"/>
    </location>
</feature>
<dbReference type="PANTHER" id="PTHR43531">
    <property type="entry name" value="PROTEIN ICFG"/>
    <property type="match status" value="1"/>
</dbReference>
<feature type="region of interest" description="Disordered" evidence="5">
    <location>
        <begin position="605"/>
        <end position="659"/>
    </location>
</feature>
<evidence type="ECO:0000313" key="9">
    <source>
        <dbReference type="EMBL" id="KTT97489.1"/>
    </source>
</evidence>
<feature type="region of interest" description="Disordered" evidence="5">
    <location>
        <begin position="381"/>
        <end position="402"/>
    </location>
</feature>
<evidence type="ECO:0008006" key="11">
    <source>
        <dbReference type="Google" id="ProtNLM"/>
    </source>
</evidence>
<feature type="domain" description="Methyl-accepting transducer" evidence="7">
    <location>
        <begin position="366"/>
        <end position="581"/>
    </location>
</feature>
<feature type="compositionally biased region" description="Low complexity" evidence="5">
    <location>
        <begin position="390"/>
        <end position="402"/>
    </location>
</feature>
<proteinExistence type="inferred from homology"/>
<dbReference type="AlphaFoldDB" id="A0A147IQN6"/>
<dbReference type="GO" id="GO:0007165">
    <property type="term" value="P:signal transduction"/>
    <property type="evidence" value="ECO:0007669"/>
    <property type="project" value="UniProtKB-KW"/>
</dbReference>
<keyword evidence="6" id="KW-0472">Membrane</keyword>
<dbReference type="Pfam" id="PF00015">
    <property type="entry name" value="MCPsignal"/>
    <property type="match status" value="1"/>
</dbReference>
<comment type="caution">
    <text evidence="9">The sequence shown here is derived from an EMBL/GenBank/DDBJ whole genome shotgun (WGS) entry which is preliminary data.</text>
</comment>
<keyword evidence="6" id="KW-1133">Transmembrane helix</keyword>
<dbReference type="GO" id="GO:0006935">
    <property type="term" value="P:chemotaxis"/>
    <property type="evidence" value="ECO:0007669"/>
    <property type="project" value="UniProtKB-KW"/>
</dbReference>
<dbReference type="InterPro" id="IPR051310">
    <property type="entry name" value="MCP_chemotaxis"/>
</dbReference>
<dbReference type="Pfam" id="PF12729">
    <property type="entry name" value="4HB_MCP_1"/>
    <property type="match status" value="1"/>
</dbReference>
<sequence length="659" mass="69045">MAIAAIIGGAGFYGMNALTKAMTSIYDDRLVPVRQLKTVSDAYAINIVDTTHKLRAGKLDWAQASASVADAKRTIDRDWAAYMQTSLTDEERSVVTQVRQNMNQSDQTVARLNAIILARDSAALVRFADSEMYAGIDPTTAQIGRLSDYQLKAAETARADGAALSRTLNWLMLVVALVVLSVASAVALVVTKAIRRSLRQATDLADAVAQGDVSQTAAVQSNDEVGLLTNALNDMVGNLRQTAGVADSIAQGDLSIDHKPLSDKDRLGHAMVAMTNGLRKSATLADTIAVGDLSVDYVPLSDKDRLGHALVAMTNGLRKSATLADQIAQGDLTIDHTPLSDRDKLGHALVSMVERLRVVVGDATSAADNVAAGSQQLSASSEQVSQGATEQAAAAEEASASMEQMAANIKQNADNAAQTEKIARQSSKDAEASGVAVDKAVDAMRTIAAKISIVQEIARQTDLLALNAAVEAARAGEHGRGFAVVASEVRKLAERSQAAAAEISAVSGDTVQAAAQAGEMLTKLVPDIRRTAELVAEISAACREQDVGASQVNQALQQLDTVTQQNASASEEITSTAEELASQADELQQSIAFFRISDDAAPAKAAASRKPAAGRTKAAPAAKAKQNSVLDQQSRTRGFALDLAQGGPDEYDDAFGRAA</sequence>
<dbReference type="Proteomes" id="UP000073923">
    <property type="component" value="Unassembled WGS sequence"/>
</dbReference>
<dbReference type="SMART" id="SM00304">
    <property type="entry name" value="HAMP"/>
    <property type="match status" value="2"/>
</dbReference>
<reference evidence="9 10" key="1">
    <citation type="journal article" date="2016" name="Front. Microbiol.">
        <title>Genomic Resource of Rice Seed Associated Bacteria.</title>
        <authorList>
            <person name="Midha S."/>
            <person name="Bansal K."/>
            <person name="Sharma S."/>
            <person name="Kumar N."/>
            <person name="Patil P.P."/>
            <person name="Chaudhry V."/>
            <person name="Patil P.B."/>
        </authorList>
    </citation>
    <scope>NUCLEOTIDE SEQUENCE [LARGE SCALE GENOMIC DNA]</scope>
    <source>
        <strain evidence="9 10">NS355</strain>
    </source>
</reference>
<keyword evidence="3" id="KW-0807">Transducer</keyword>
<dbReference type="PROSITE" id="PS50885">
    <property type="entry name" value="HAMP"/>
    <property type="match status" value="1"/>
</dbReference>
<evidence type="ECO:0000256" key="4">
    <source>
        <dbReference type="SAM" id="Coils"/>
    </source>
</evidence>